<keyword evidence="2" id="KW-0472">Membrane</keyword>
<feature type="domain" description="SGNH" evidence="4">
    <location>
        <begin position="493"/>
        <end position="734"/>
    </location>
</feature>
<accession>A0A3A3YTS2</accession>
<sequence length="746" mass="77067">MSGTAAPAVDLAAADARRGARAGATSGGRHRGDIEGLRAVAVGLVVAFHAGVGALAGGYVGVDVFFVLSGFLITGLLLHELRTTGTVSLRRFWARRARRLLPMSTLVLVVTAVVSYLVLPPLDHGGLAGDVRAAALYVANWQFAAESTEYMADTDKSPVLHYWSLAVEEQFYVAWPLLLLLVAGAGLARRSPRVAVTRVALLLAVVGGLSFAVSALTTRTAGPVAYYGLHTRAWELAVGAALALAAPLVARVPRPAALAAGWAGLLAVVVAALAYDSTTVFPGAAAAVPVLGTALVVLAGGTAAVGTSAGVPRLLDNRALRYVGRISYGWYLWHWPCLVLAGALSGGTAGGDALVGGAGGAARGSTLATLAAVVVSFGLAALTHRLVEEPVRHARGLALRDGRSLALGAGLTAVAVVASLGAGVVGTGGTAPRGTESGPPLASAAVLPLEPGGAVPGGTPAVGSAVLTGPDATSTTLSPEEARADRPEGTDGCHVDYPTTTAGTECRFGAEDGSRVVALWGDSHAEQWFPAFEQLARERGWTLWFWGKAGCAPHGVHQLQRGRVPYTQCEEWRAHVLERMAGLPRLDLVAVGRVGGHFPNAVDASYEDIAPEERHAAWVEGSEEMFDALDDVASRVVVLRDTPKPTVDVPACLSEDPGDLRGCDFPRDGQVVSDEEIAAAEQEAARAHPSVGSVRLTLDVCPTDPCPAVTRDGVVMYRDDDHLTASFSARLSGALGRELTREAQAG</sequence>
<dbReference type="RefSeq" id="WP_119951067.1">
    <property type="nucleotide sequence ID" value="NZ_QZEZ01000006.1"/>
</dbReference>
<feature type="transmembrane region" description="Helical" evidence="2">
    <location>
        <begin position="62"/>
        <end position="79"/>
    </location>
</feature>
<name>A0A3A3YTS2_9ACTN</name>
<feature type="region of interest" description="Disordered" evidence="1">
    <location>
        <begin position="469"/>
        <end position="496"/>
    </location>
</feature>
<feature type="transmembrane region" description="Helical" evidence="2">
    <location>
        <begin position="361"/>
        <end position="383"/>
    </location>
</feature>
<dbReference type="GO" id="GO:0016747">
    <property type="term" value="F:acyltransferase activity, transferring groups other than amino-acyl groups"/>
    <property type="evidence" value="ECO:0007669"/>
    <property type="project" value="InterPro"/>
</dbReference>
<feature type="transmembrane region" description="Helical" evidence="2">
    <location>
        <begin position="257"/>
        <end position="275"/>
    </location>
</feature>
<feature type="transmembrane region" description="Helical" evidence="2">
    <location>
        <begin position="404"/>
        <end position="425"/>
    </location>
</feature>
<protein>
    <submittedName>
        <fullName evidence="5">Acyltransferase</fullName>
    </submittedName>
</protein>
<dbReference type="Pfam" id="PF19040">
    <property type="entry name" value="SGNH"/>
    <property type="match status" value="1"/>
</dbReference>
<feature type="transmembrane region" description="Helical" evidence="2">
    <location>
        <begin position="200"/>
        <end position="221"/>
    </location>
</feature>
<keyword evidence="2" id="KW-0812">Transmembrane</keyword>
<dbReference type="OrthoDB" id="3404679at2"/>
<dbReference type="InterPro" id="IPR002656">
    <property type="entry name" value="Acyl_transf_3_dom"/>
</dbReference>
<feature type="transmembrane region" description="Helical" evidence="2">
    <location>
        <begin position="100"/>
        <end position="119"/>
    </location>
</feature>
<reference evidence="5 6" key="1">
    <citation type="submission" date="2018-09" db="EMBL/GenBank/DDBJ databases">
        <title>YIM 75000 draft genome.</title>
        <authorList>
            <person name="Tang S."/>
            <person name="Feng Y."/>
        </authorList>
    </citation>
    <scope>NUCLEOTIDE SEQUENCE [LARGE SCALE GENOMIC DNA]</scope>
    <source>
        <strain evidence="5 6">YIM 75000</strain>
    </source>
</reference>
<dbReference type="GO" id="GO:0016020">
    <property type="term" value="C:membrane"/>
    <property type="evidence" value="ECO:0007669"/>
    <property type="project" value="TreeGrafter"/>
</dbReference>
<comment type="caution">
    <text evidence="5">The sequence shown here is derived from an EMBL/GenBank/DDBJ whole genome shotgun (WGS) entry which is preliminary data.</text>
</comment>
<keyword evidence="5" id="KW-0808">Transferase</keyword>
<keyword evidence="6" id="KW-1185">Reference proteome</keyword>
<dbReference type="AlphaFoldDB" id="A0A3A3YTS2"/>
<dbReference type="InterPro" id="IPR050879">
    <property type="entry name" value="Acyltransferase_3"/>
</dbReference>
<dbReference type="Proteomes" id="UP000265614">
    <property type="component" value="Unassembled WGS sequence"/>
</dbReference>
<evidence type="ECO:0000259" key="3">
    <source>
        <dbReference type="Pfam" id="PF01757"/>
    </source>
</evidence>
<dbReference type="PANTHER" id="PTHR23028">
    <property type="entry name" value="ACETYLTRANSFERASE"/>
    <property type="match status" value="1"/>
</dbReference>
<dbReference type="PANTHER" id="PTHR23028:SF53">
    <property type="entry name" value="ACYL_TRANSF_3 DOMAIN-CONTAINING PROTEIN"/>
    <property type="match status" value="1"/>
</dbReference>
<proteinExistence type="predicted"/>
<evidence type="ECO:0000256" key="2">
    <source>
        <dbReference type="SAM" id="Phobius"/>
    </source>
</evidence>
<feature type="transmembrane region" description="Helical" evidence="2">
    <location>
        <begin position="328"/>
        <end position="349"/>
    </location>
</feature>
<feature type="transmembrane region" description="Helical" evidence="2">
    <location>
        <begin position="281"/>
        <end position="307"/>
    </location>
</feature>
<evidence type="ECO:0000256" key="1">
    <source>
        <dbReference type="SAM" id="MobiDB-lite"/>
    </source>
</evidence>
<evidence type="ECO:0000259" key="4">
    <source>
        <dbReference type="Pfam" id="PF19040"/>
    </source>
</evidence>
<gene>
    <name evidence="5" type="ORF">D5H78_13900</name>
</gene>
<feature type="domain" description="Acyltransferase 3" evidence="3">
    <location>
        <begin position="33"/>
        <end position="383"/>
    </location>
</feature>
<feature type="transmembrane region" description="Helical" evidence="2">
    <location>
        <begin position="170"/>
        <end position="188"/>
    </location>
</feature>
<dbReference type="Pfam" id="PF01757">
    <property type="entry name" value="Acyl_transf_3"/>
    <property type="match status" value="1"/>
</dbReference>
<dbReference type="GO" id="GO:0009103">
    <property type="term" value="P:lipopolysaccharide biosynthetic process"/>
    <property type="evidence" value="ECO:0007669"/>
    <property type="project" value="TreeGrafter"/>
</dbReference>
<keyword evidence="5" id="KW-0012">Acyltransferase</keyword>
<organism evidence="5 6">
    <name type="scientific">Vallicoccus soli</name>
    <dbReference type="NCBI Taxonomy" id="2339232"/>
    <lineage>
        <taxon>Bacteria</taxon>
        <taxon>Bacillati</taxon>
        <taxon>Actinomycetota</taxon>
        <taxon>Actinomycetes</taxon>
        <taxon>Motilibacterales</taxon>
        <taxon>Vallicoccaceae</taxon>
        <taxon>Vallicoccus</taxon>
    </lineage>
</organism>
<evidence type="ECO:0000313" key="5">
    <source>
        <dbReference type="EMBL" id="RJK94884.1"/>
    </source>
</evidence>
<dbReference type="EMBL" id="QZEZ01000006">
    <property type="protein sequence ID" value="RJK94884.1"/>
    <property type="molecule type" value="Genomic_DNA"/>
</dbReference>
<evidence type="ECO:0000313" key="6">
    <source>
        <dbReference type="Proteomes" id="UP000265614"/>
    </source>
</evidence>
<dbReference type="InterPro" id="IPR043968">
    <property type="entry name" value="SGNH"/>
</dbReference>
<feature type="transmembrane region" description="Helical" evidence="2">
    <location>
        <begin position="233"/>
        <end position="250"/>
    </location>
</feature>
<keyword evidence="2" id="KW-1133">Transmembrane helix</keyword>
<feature type="compositionally biased region" description="Basic and acidic residues" evidence="1">
    <location>
        <begin position="480"/>
        <end position="494"/>
    </location>
</feature>